<evidence type="ECO:0000256" key="2">
    <source>
        <dbReference type="SAM" id="Coils"/>
    </source>
</evidence>
<protein>
    <submittedName>
        <fullName evidence="7">Efflux RND transporter periplasmic adaptor subunit</fullName>
    </submittedName>
</protein>
<dbReference type="InterPro" id="IPR058792">
    <property type="entry name" value="Beta-barrel_RND_2"/>
</dbReference>
<dbReference type="Pfam" id="PF25989">
    <property type="entry name" value="YknX_C"/>
    <property type="match status" value="1"/>
</dbReference>
<dbReference type="AlphaFoldDB" id="A0A3S8UBC3"/>
<dbReference type="InterPro" id="IPR006143">
    <property type="entry name" value="RND_pump_MFP"/>
</dbReference>
<dbReference type="PANTHER" id="PTHR30469">
    <property type="entry name" value="MULTIDRUG RESISTANCE PROTEIN MDTA"/>
    <property type="match status" value="1"/>
</dbReference>
<comment type="similarity">
    <text evidence="1">Belongs to the membrane fusion protein (MFP) (TC 8.A.1) family.</text>
</comment>
<dbReference type="Pfam" id="PF25917">
    <property type="entry name" value="BSH_RND"/>
    <property type="match status" value="1"/>
</dbReference>
<keyword evidence="2" id="KW-0175">Coiled coil</keyword>
<feature type="domain" description="Multidrug resistance protein MdtA-like barrel-sandwich hybrid" evidence="4">
    <location>
        <begin position="67"/>
        <end position="236"/>
    </location>
</feature>
<feature type="domain" description="CusB-like beta-barrel" evidence="5">
    <location>
        <begin position="244"/>
        <end position="313"/>
    </location>
</feature>
<evidence type="ECO:0000313" key="7">
    <source>
        <dbReference type="EMBL" id="AZL60859.1"/>
    </source>
</evidence>
<dbReference type="InterPro" id="IPR058625">
    <property type="entry name" value="MdtA-like_BSH"/>
</dbReference>
<evidence type="ECO:0000256" key="3">
    <source>
        <dbReference type="SAM" id="SignalP"/>
    </source>
</evidence>
<keyword evidence="8" id="KW-1185">Reference proteome</keyword>
<name>A0A3S8UBC3_9RHOB</name>
<dbReference type="Proteomes" id="UP000282002">
    <property type="component" value="Chromosome"/>
</dbReference>
<dbReference type="EMBL" id="CP034328">
    <property type="protein sequence ID" value="AZL60859.1"/>
    <property type="molecule type" value="Genomic_DNA"/>
</dbReference>
<dbReference type="GO" id="GO:0015562">
    <property type="term" value="F:efflux transmembrane transporter activity"/>
    <property type="evidence" value="ECO:0007669"/>
    <property type="project" value="TreeGrafter"/>
</dbReference>
<feature type="coiled-coil region" evidence="2">
    <location>
        <begin position="115"/>
        <end position="142"/>
    </location>
</feature>
<evidence type="ECO:0000259" key="6">
    <source>
        <dbReference type="Pfam" id="PF25989"/>
    </source>
</evidence>
<dbReference type="Pfam" id="PF25954">
    <property type="entry name" value="Beta-barrel_RND_2"/>
    <property type="match status" value="1"/>
</dbReference>
<dbReference type="RefSeq" id="WP_125327070.1">
    <property type="nucleotide sequence ID" value="NZ_CP034328.1"/>
</dbReference>
<feature type="signal peptide" evidence="3">
    <location>
        <begin position="1"/>
        <end position="21"/>
    </location>
</feature>
<evidence type="ECO:0000313" key="8">
    <source>
        <dbReference type="Proteomes" id="UP000282002"/>
    </source>
</evidence>
<organism evidence="7 8">
    <name type="scientific">Tabrizicola piscis</name>
    <dbReference type="NCBI Taxonomy" id="2494374"/>
    <lineage>
        <taxon>Bacteria</taxon>
        <taxon>Pseudomonadati</taxon>
        <taxon>Pseudomonadota</taxon>
        <taxon>Alphaproteobacteria</taxon>
        <taxon>Rhodobacterales</taxon>
        <taxon>Paracoccaceae</taxon>
        <taxon>Tabrizicola</taxon>
    </lineage>
</organism>
<dbReference type="GO" id="GO:1990281">
    <property type="term" value="C:efflux pump complex"/>
    <property type="evidence" value="ECO:0007669"/>
    <property type="project" value="TreeGrafter"/>
</dbReference>
<proteinExistence type="inferred from homology"/>
<dbReference type="Gene3D" id="2.40.50.100">
    <property type="match status" value="1"/>
</dbReference>
<sequence length="396" mass="40949">MRLIPVLTLTALMALPAPALRAQEAEAAVDAPAPVAESLPAITVAEVRARLLTDRIIASGLVGAIEEVQVAPLIEGQPLEALAADVGDTVTEGQVLAVLSRSSLELQRSESVASLAAAAAAIAQAEAQLVEAEASAAEAQRVADRTTLLREQGTAPQAQADTANANAVSAAARVQVARQALESSRAQLALAEARLENVDLQLSRTEVKAPVAGKIVARNARIGAIATAAGEPMFVIIRDGALELRADVAESDILRLDEGQPARLRTAGMIGALEGTVHLVEPTIDTVTRLGRARIAVADPELLRAGMFVEAEVIVAEREALAVPLTAIGSSAEGITVMRVRDGLVERVVVKTGIRDGAFVEVIDGLAAGDLVVSKAGAFVRAGDRINPLLDPAKTN</sequence>
<keyword evidence="3" id="KW-0732">Signal</keyword>
<dbReference type="KEGG" id="taw:EI545_19740"/>
<feature type="coiled-coil region" evidence="2">
    <location>
        <begin position="174"/>
        <end position="208"/>
    </location>
</feature>
<reference evidence="7 8" key="1">
    <citation type="submission" date="2018-12" db="EMBL/GenBank/DDBJ databases">
        <title>Complete genome sequencing of Tabrizicola sp. K13M18.</title>
        <authorList>
            <person name="Bae J.-W."/>
        </authorList>
    </citation>
    <scope>NUCLEOTIDE SEQUENCE [LARGE SCALE GENOMIC DNA]</scope>
    <source>
        <strain evidence="7 8">K13M18</strain>
    </source>
</reference>
<accession>A0A3S8UBC3</accession>
<dbReference type="InterPro" id="IPR058637">
    <property type="entry name" value="YknX-like_C"/>
</dbReference>
<feature type="domain" description="YknX-like C-terminal permuted SH3-like" evidence="6">
    <location>
        <begin position="320"/>
        <end position="386"/>
    </location>
</feature>
<evidence type="ECO:0000259" key="5">
    <source>
        <dbReference type="Pfam" id="PF25954"/>
    </source>
</evidence>
<dbReference type="Gene3D" id="2.40.30.170">
    <property type="match status" value="1"/>
</dbReference>
<dbReference type="Gene3D" id="2.40.420.20">
    <property type="match status" value="1"/>
</dbReference>
<dbReference type="Gene3D" id="1.10.287.470">
    <property type="entry name" value="Helix hairpin bin"/>
    <property type="match status" value="1"/>
</dbReference>
<evidence type="ECO:0000256" key="1">
    <source>
        <dbReference type="ARBA" id="ARBA00009477"/>
    </source>
</evidence>
<gene>
    <name evidence="7" type="ORF">EI545_19740</name>
</gene>
<evidence type="ECO:0000259" key="4">
    <source>
        <dbReference type="Pfam" id="PF25917"/>
    </source>
</evidence>
<dbReference type="OrthoDB" id="7422354at2"/>
<feature type="chain" id="PRO_5018986553" evidence="3">
    <location>
        <begin position="22"/>
        <end position="396"/>
    </location>
</feature>
<dbReference type="PANTHER" id="PTHR30469:SF15">
    <property type="entry name" value="HLYD FAMILY OF SECRETION PROTEINS"/>
    <property type="match status" value="1"/>
</dbReference>
<dbReference type="NCBIfam" id="TIGR01730">
    <property type="entry name" value="RND_mfp"/>
    <property type="match status" value="1"/>
</dbReference>
<dbReference type="SUPFAM" id="SSF111369">
    <property type="entry name" value="HlyD-like secretion proteins"/>
    <property type="match status" value="1"/>
</dbReference>